<dbReference type="VEuPathDB" id="FungiDB:HpaG804931"/>
<dbReference type="HOGENOM" id="CLU_2031152_0_0_1"/>
<dbReference type="Proteomes" id="UP000011713">
    <property type="component" value="Unassembled WGS sequence"/>
</dbReference>
<dbReference type="EMBL" id="JH598194">
    <property type="status" value="NOT_ANNOTATED_CDS"/>
    <property type="molecule type" value="Genomic_DNA"/>
</dbReference>
<accession>M4BF62</accession>
<evidence type="ECO:0000313" key="2">
    <source>
        <dbReference type="EnsemblProtists" id="HpaP804931"/>
    </source>
</evidence>
<feature type="compositionally biased region" description="Gly residues" evidence="1">
    <location>
        <begin position="112"/>
        <end position="122"/>
    </location>
</feature>
<evidence type="ECO:0000313" key="3">
    <source>
        <dbReference type="Proteomes" id="UP000011713"/>
    </source>
</evidence>
<feature type="compositionally biased region" description="Polar residues" evidence="1">
    <location>
        <begin position="46"/>
        <end position="60"/>
    </location>
</feature>
<keyword evidence="3" id="KW-1185">Reference proteome</keyword>
<evidence type="ECO:0000256" key="1">
    <source>
        <dbReference type="SAM" id="MobiDB-lite"/>
    </source>
</evidence>
<proteinExistence type="predicted"/>
<reference evidence="3" key="1">
    <citation type="journal article" date="2010" name="Science">
        <title>Signatures of adaptation to obligate biotrophy in the Hyaloperonospora arabidopsidis genome.</title>
        <authorList>
            <person name="Baxter L."/>
            <person name="Tripathy S."/>
            <person name="Ishaque N."/>
            <person name="Boot N."/>
            <person name="Cabral A."/>
            <person name="Kemen E."/>
            <person name="Thines M."/>
            <person name="Ah-Fong A."/>
            <person name="Anderson R."/>
            <person name="Badejoko W."/>
            <person name="Bittner-Eddy P."/>
            <person name="Boore J.L."/>
            <person name="Chibucos M.C."/>
            <person name="Coates M."/>
            <person name="Dehal P."/>
            <person name="Delehaunty K."/>
            <person name="Dong S."/>
            <person name="Downton P."/>
            <person name="Dumas B."/>
            <person name="Fabro G."/>
            <person name="Fronick C."/>
            <person name="Fuerstenberg S.I."/>
            <person name="Fulton L."/>
            <person name="Gaulin E."/>
            <person name="Govers F."/>
            <person name="Hughes L."/>
            <person name="Humphray S."/>
            <person name="Jiang R.H."/>
            <person name="Judelson H."/>
            <person name="Kamoun S."/>
            <person name="Kyung K."/>
            <person name="Meijer H."/>
            <person name="Minx P."/>
            <person name="Morris P."/>
            <person name="Nelson J."/>
            <person name="Phuntumart V."/>
            <person name="Qutob D."/>
            <person name="Rehmany A."/>
            <person name="Rougon-Cardoso A."/>
            <person name="Ryden P."/>
            <person name="Torto-Alalibo T."/>
            <person name="Studholme D."/>
            <person name="Wang Y."/>
            <person name="Win J."/>
            <person name="Wood J."/>
            <person name="Clifton S.W."/>
            <person name="Rogers J."/>
            <person name="Van den Ackerveken G."/>
            <person name="Jones J.D."/>
            <person name="McDowell J.M."/>
            <person name="Beynon J."/>
            <person name="Tyler B.M."/>
        </authorList>
    </citation>
    <scope>NUCLEOTIDE SEQUENCE [LARGE SCALE GENOMIC DNA]</scope>
    <source>
        <strain evidence="3">Emoy2</strain>
    </source>
</reference>
<dbReference type="EnsemblProtists" id="HpaT804931">
    <property type="protein sequence ID" value="HpaP804931"/>
    <property type="gene ID" value="HpaG804931"/>
</dbReference>
<organism evidence="2 3">
    <name type="scientific">Hyaloperonospora arabidopsidis (strain Emoy2)</name>
    <name type="common">Downy mildew agent</name>
    <name type="synonym">Peronospora arabidopsidis</name>
    <dbReference type="NCBI Taxonomy" id="559515"/>
    <lineage>
        <taxon>Eukaryota</taxon>
        <taxon>Sar</taxon>
        <taxon>Stramenopiles</taxon>
        <taxon>Oomycota</taxon>
        <taxon>Peronosporomycetes</taxon>
        <taxon>Peronosporales</taxon>
        <taxon>Peronosporaceae</taxon>
        <taxon>Hyaloperonospora</taxon>
    </lineage>
</organism>
<feature type="compositionally biased region" description="Basic residues" evidence="1">
    <location>
        <begin position="80"/>
        <end position="92"/>
    </location>
</feature>
<sequence>MGITVGDLVLAYHGVLIYDFKVLQVDPGHGAQKSRVEVSTPRPARCSTSTTNAGPRNRTNGYVTTACLKPQPRTGCCSNRLKKSLQRPRRKSAWTGSGPRVGREREPTRQLRGGGGSRRSSG</sequence>
<name>M4BF62_HYAAE</name>
<feature type="region of interest" description="Disordered" evidence="1">
    <location>
        <begin position="77"/>
        <end position="122"/>
    </location>
</feature>
<dbReference type="AlphaFoldDB" id="M4BF62"/>
<feature type="region of interest" description="Disordered" evidence="1">
    <location>
        <begin position="30"/>
        <end position="60"/>
    </location>
</feature>
<dbReference type="InParanoid" id="M4BF62"/>
<reference evidence="2" key="2">
    <citation type="submission" date="2015-06" db="UniProtKB">
        <authorList>
            <consortium name="EnsemblProtists"/>
        </authorList>
    </citation>
    <scope>IDENTIFICATION</scope>
    <source>
        <strain evidence="2">Emoy2</strain>
    </source>
</reference>
<protein>
    <submittedName>
        <fullName evidence="2">Uncharacterized protein</fullName>
    </submittedName>
</protein>